<dbReference type="InterPro" id="IPR050111">
    <property type="entry name" value="C-type_lectin/snaclec_domain"/>
</dbReference>
<sequence length="215" mass="25207">MVRVVHKEEISIDYVNTRDTSANRLTDKDRKVHHAPAGRRIYRIVAISFVLLCILQVAVNVTLRLYFFKTGNLTRNDNILEKLSADSYIKRGWVFFGSSLYFISSSKEPWLKSREFCQRRGADLVVINTVGEQDFIGQFYRLTWLGLMYQEELGDWEWVDGTPLTKSYWGESEPNGYQGRNESCVEIRFFGDQNSWNDIPCYEQNFWICEKKLAL</sequence>
<protein>
    <submittedName>
        <fullName evidence="5">C-type lectin domain family 17, member A-like</fullName>
    </submittedName>
</protein>
<keyword evidence="1" id="KW-0430">Lectin</keyword>
<feature type="transmembrane region" description="Helical" evidence="3">
    <location>
        <begin position="41"/>
        <end position="68"/>
    </location>
</feature>
<dbReference type="InterPro" id="IPR016187">
    <property type="entry name" value="CTDL_fold"/>
</dbReference>
<dbReference type="Pfam" id="PF00059">
    <property type="entry name" value="Lectin_C"/>
    <property type="match status" value="1"/>
</dbReference>
<dbReference type="GO" id="GO:0030246">
    <property type="term" value="F:carbohydrate binding"/>
    <property type="evidence" value="ECO:0007669"/>
    <property type="project" value="UniProtKB-KW"/>
</dbReference>
<dbReference type="RefSeq" id="XP_024120582.1">
    <property type="nucleotide sequence ID" value="XM_024264814.2"/>
</dbReference>
<evidence type="ECO:0000256" key="3">
    <source>
        <dbReference type="SAM" id="Phobius"/>
    </source>
</evidence>
<evidence type="ECO:0000313" key="5">
    <source>
        <dbReference type="Ensembl" id="ENSOMEP00000033670.1"/>
    </source>
</evidence>
<dbReference type="Proteomes" id="UP000261560">
    <property type="component" value="Unplaced"/>
</dbReference>
<proteinExistence type="predicted"/>
<evidence type="ECO:0000256" key="1">
    <source>
        <dbReference type="ARBA" id="ARBA00022734"/>
    </source>
</evidence>
<keyword evidence="3" id="KW-0812">Transmembrane</keyword>
<dbReference type="PANTHER" id="PTHR22803">
    <property type="entry name" value="MANNOSE, PHOSPHOLIPASE, LECTIN RECEPTOR RELATED"/>
    <property type="match status" value="1"/>
</dbReference>
<dbReference type="PaxDb" id="30732-ENSOMEP00000033670"/>
<reference evidence="5" key="1">
    <citation type="submission" date="2025-08" db="UniProtKB">
        <authorList>
            <consortium name="Ensembl"/>
        </authorList>
    </citation>
    <scope>IDENTIFICATION</scope>
</reference>
<keyword evidence="3" id="KW-0472">Membrane</keyword>
<name>A0A3B3DWD8_ORYME</name>
<dbReference type="STRING" id="30732.ENSOMEP00000033670"/>
<dbReference type="InterPro" id="IPR018378">
    <property type="entry name" value="C-type_lectin_CS"/>
</dbReference>
<dbReference type="Ensembl" id="ENSOMET00000035107.1">
    <property type="protein sequence ID" value="ENSOMEP00000033670.1"/>
    <property type="gene ID" value="ENSOMEG00000019790.1"/>
</dbReference>
<dbReference type="OMA" id="RCENENF"/>
<dbReference type="CDD" id="cd03590">
    <property type="entry name" value="CLECT_DC-SIGN_like"/>
    <property type="match status" value="1"/>
</dbReference>
<dbReference type="PROSITE" id="PS50041">
    <property type="entry name" value="C_TYPE_LECTIN_2"/>
    <property type="match status" value="1"/>
</dbReference>
<keyword evidence="3" id="KW-1133">Transmembrane helix</keyword>
<dbReference type="Gene3D" id="3.10.100.10">
    <property type="entry name" value="Mannose-Binding Protein A, subunit A"/>
    <property type="match status" value="1"/>
</dbReference>
<dbReference type="InterPro" id="IPR016186">
    <property type="entry name" value="C-type_lectin-like/link_sf"/>
</dbReference>
<dbReference type="InterPro" id="IPR001304">
    <property type="entry name" value="C-type_lectin-like"/>
</dbReference>
<dbReference type="AlphaFoldDB" id="A0A3B3DWD8"/>
<dbReference type="OrthoDB" id="6337382at2759"/>
<dbReference type="GeneTree" id="ENSGT01020000230338"/>
<organism evidence="5 6">
    <name type="scientific">Oryzias melastigma</name>
    <name type="common">Marine medaka</name>
    <dbReference type="NCBI Taxonomy" id="30732"/>
    <lineage>
        <taxon>Eukaryota</taxon>
        <taxon>Metazoa</taxon>
        <taxon>Chordata</taxon>
        <taxon>Craniata</taxon>
        <taxon>Vertebrata</taxon>
        <taxon>Euteleostomi</taxon>
        <taxon>Actinopterygii</taxon>
        <taxon>Neopterygii</taxon>
        <taxon>Teleostei</taxon>
        <taxon>Neoteleostei</taxon>
        <taxon>Acanthomorphata</taxon>
        <taxon>Ovalentaria</taxon>
        <taxon>Atherinomorphae</taxon>
        <taxon>Beloniformes</taxon>
        <taxon>Adrianichthyidae</taxon>
        <taxon>Oryziinae</taxon>
        <taxon>Oryzias</taxon>
    </lineage>
</organism>
<dbReference type="SUPFAM" id="SSF56436">
    <property type="entry name" value="C-type lectin-like"/>
    <property type="match status" value="1"/>
</dbReference>
<evidence type="ECO:0000256" key="2">
    <source>
        <dbReference type="ARBA" id="ARBA00023157"/>
    </source>
</evidence>
<dbReference type="GeneID" id="112141678"/>
<dbReference type="InterPro" id="IPR033989">
    <property type="entry name" value="CD209-like_CTLD"/>
</dbReference>
<evidence type="ECO:0000313" key="6">
    <source>
        <dbReference type="Proteomes" id="UP000261560"/>
    </source>
</evidence>
<accession>A0A3B3DWD8</accession>
<keyword evidence="6" id="KW-1185">Reference proteome</keyword>
<dbReference type="KEGG" id="oml:112141678"/>
<feature type="domain" description="C-type lectin" evidence="4">
    <location>
        <begin position="96"/>
        <end position="210"/>
    </location>
</feature>
<keyword evidence="2" id="KW-1015">Disulfide bond</keyword>
<dbReference type="SMART" id="SM00034">
    <property type="entry name" value="CLECT"/>
    <property type="match status" value="1"/>
</dbReference>
<evidence type="ECO:0000259" key="4">
    <source>
        <dbReference type="PROSITE" id="PS50041"/>
    </source>
</evidence>
<reference evidence="5" key="2">
    <citation type="submission" date="2025-09" db="UniProtKB">
        <authorList>
            <consortium name="Ensembl"/>
        </authorList>
    </citation>
    <scope>IDENTIFICATION</scope>
</reference>
<dbReference type="PROSITE" id="PS00615">
    <property type="entry name" value="C_TYPE_LECTIN_1"/>
    <property type="match status" value="1"/>
</dbReference>